<gene>
    <name evidence="2" type="ORF">SSFG_02451</name>
</gene>
<feature type="non-terminal residue" evidence="2">
    <location>
        <position position="89"/>
    </location>
</feature>
<protein>
    <submittedName>
        <fullName evidence="2">Redoxin</fullName>
    </submittedName>
</protein>
<dbReference type="eggNOG" id="ENOG503268N">
    <property type="taxonomic scope" value="Bacteria"/>
</dbReference>
<dbReference type="AlphaFoldDB" id="D5ZYU9"/>
<evidence type="ECO:0000313" key="2">
    <source>
        <dbReference type="EMBL" id="EFE67202.2"/>
    </source>
</evidence>
<reference evidence="3" key="1">
    <citation type="submission" date="2008-12" db="EMBL/GenBank/DDBJ databases">
        <title>Annotation of Streptomyces ghanaensis ATCC 14672.</title>
        <authorList>
            <consortium name="The Broad Institute Genome Sequencing Platform"/>
            <consortium name="Broad Institute Microbial Sequencing Center"/>
            <person name="Fischbach M."/>
            <person name="Ward D."/>
            <person name="Young S."/>
            <person name="Kodira C.D."/>
            <person name="Zeng Q."/>
            <person name="Koehrsen M."/>
            <person name="Godfrey P."/>
            <person name="Alvarado L."/>
            <person name="Berlin A.M."/>
            <person name="Borenstein D."/>
            <person name="Chen Z."/>
            <person name="Engels R."/>
            <person name="Freedman E."/>
            <person name="Gellesch M."/>
            <person name="Goldberg J."/>
            <person name="Griggs A."/>
            <person name="Gujja S."/>
            <person name="Heiman D.I."/>
            <person name="Hepburn T.A."/>
            <person name="Howarth C."/>
            <person name="Jen D."/>
            <person name="Larson L."/>
            <person name="Lewis B."/>
            <person name="Mehta T."/>
            <person name="Park D."/>
            <person name="Pearson M."/>
            <person name="Roberts A."/>
            <person name="Saif S."/>
            <person name="Shea T.D."/>
            <person name="Shenoy N."/>
            <person name="Sisk P."/>
            <person name="Stolte C."/>
            <person name="Sykes S.N."/>
            <person name="Walk T."/>
            <person name="White J."/>
            <person name="Yandava C."/>
            <person name="Straight P."/>
            <person name="Clardy J."/>
            <person name="Hung D."/>
            <person name="Kolter R."/>
            <person name="Mekalanos J."/>
            <person name="Walker S."/>
            <person name="Walsh C.T."/>
            <person name="Wieland B.L.C."/>
            <person name="Ilzarbe M."/>
            <person name="Galagan J."/>
            <person name="Nusbaum C."/>
            <person name="Birren B."/>
        </authorList>
    </citation>
    <scope>NUCLEOTIDE SEQUENCE [LARGE SCALE GENOMIC DNA]</scope>
    <source>
        <strain evidence="3">ATCC 14672 / DSM 40746 / JCM 4963 / KCTC 9882 / NRRL B-12104 / FH 1290</strain>
    </source>
</reference>
<sequence>MLMLAVAAGESGANPELSRNGVLVRARVIPRTRTGFSPRTCRQCARPSGPGALTSGPRGMGRWTRRRVRSCAAPCPRRGLRAERGRAPR</sequence>
<evidence type="ECO:0000313" key="3">
    <source>
        <dbReference type="Proteomes" id="UP000003824"/>
    </source>
</evidence>
<feature type="region of interest" description="Disordered" evidence="1">
    <location>
        <begin position="36"/>
        <end position="62"/>
    </location>
</feature>
<proteinExistence type="predicted"/>
<accession>D5ZYU9</accession>
<dbReference type="EMBL" id="DS999641">
    <property type="protein sequence ID" value="EFE67202.2"/>
    <property type="molecule type" value="Genomic_DNA"/>
</dbReference>
<name>D5ZYU9_STRV1</name>
<dbReference type="Proteomes" id="UP000003824">
    <property type="component" value="Unassembled WGS sequence"/>
</dbReference>
<evidence type="ECO:0000256" key="1">
    <source>
        <dbReference type="SAM" id="MobiDB-lite"/>
    </source>
</evidence>
<organism evidence="2 3">
    <name type="scientific">Streptomyces viridosporus (strain ATCC 14672 / DSM 40746 / JCM 4963 / KCTC 9882 / NRRL B-12104 / FH 1290)</name>
    <name type="common">Streptomyces ghanaensis</name>
    <dbReference type="NCBI Taxonomy" id="566461"/>
    <lineage>
        <taxon>Bacteria</taxon>
        <taxon>Bacillati</taxon>
        <taxon>Actinomycetota</taxon>
        <taxon>Actinomycetes</taxon>
        <taxon>Kitasatosporales</taxon>
        <taxon>Streptomycetaceae</taxon>
        <taxon>Streptomyces</taxon>
    </lineage>
</organism>